<proteinExistence type="evidence at transcript level"/>
<evidence type="ECO:0000313" key="1">
    <source>
        <dbReference type="EMBL" id="AFK47573.1"/>
    </source>
</evidence>
<protein>
    <submittedName>
        <fullName evidence="1">Uncharacterized protein</fullName>
    </submittedName>
</protein>
<reference evidence="1" key="1">
    <citation type="submission" date="2012-05" db="EMBL/GenBank/DDBJ databases">
        <authorList>
            <person name="Krishnakumar V."/>
            <person name="Cheung F."/>
            <person name="Xiao Y."/>
            <person name="Chan A."/>
            <person name="Moskal W.A."/>
            <person name="Town C.D."/>
        </authorList>
    </citation>
    <scope>NUCLEOTIDE SEQUENCE</scope>
</reference>
<dbReference type="EMBL" id="BT147779">
    <property type="protein sequence ID" value="AFK47573.1"/>
    <property type="molecule type" value="mRNA"/>
</dbReference>
<organism evidence="1">
    <name type="scientific">Medicago truncatula</name>
    <name type="common">Barrel medic</name>
    <name type="synonym">Medicago tribuloides</name>
    <dbReference type="NCBI Taxonomy" id="3880"/>
    <lineage>
        <taxon>Eukaryota</taxon>
        <taxon>Viridiplantae</taxon>
        <taxon>Streptophyta</taxon>
        <taxon>Embryophyta</taxon>
        <taxon>Tracheophyta</taxon>
        <taxon>Spermatophyta</taxon>
        <taxon>Magnoliopsida</taxon>
        <taxon>eudicotyledons</taxon>
        <taxon>Gunneridae</taxon>
        <taxon>Pentapetalae</taxon>
        <taxon>rosids</taxon>
        <taxon>fabids</taxon>
        <taxon>Fabales</taxon>
        <taxon>Fabaceae</taxon>
        <taxon>Papilionoideae</taxon>
        <taxon>50 kb inversion clade</taxon>
        <taxon>NPAAA clade</taxon>
        <taxon>Hologalegina</taxon>
        <taxon>IRL clade</taxon>
        <taxon>Trifolieae</taxon>
        <taxon>Medicago</taxon>
    </lineage>
</organism>
<accession>I3T4Y1</accession>
<name>I3T4Y1_MEDTR</name>
<sequence>MSIEQDAFNLGFSNTTAYMALSFSRESSDTETMTTLQCNHISESASIHHRFQ</sequence>
<dbReference type="AlphaFoldDB" id="I3T4Y1"/>